<dbReference type="InterPro" id="IPR008948">
    <property type="entry name" value="L-Aspartase-like"/>
</dbReference>
<evidence type="ECO:0000313" key="10">
    <source>
        <dbReference type="EMBL" id="WRP14084.1"/>
    </source>
</evidence>
<dbReference type="Proteomes" id="UP001333102">
    <property type="component" value="Chromosome"/>
</dbReference>
<keyword evidence="11" id="KW-1185">Reference proteome</keyword>
<dbReference type="InterPro" id="IPR001106">
    <property type="entry name" value="Aromatic_Lyase"/>
</dbReference>
<reference evidence="11" key="1">
    <citation type="submission" date="2023-12" db="EMBL/GenBank/DDBJ databases">
        <title>Novel isolates from deep terrestrial aquifers shed light on the physiology and ecology of the class Limnochordia.</title>
        <authorList>
            <person name="Karnachuk O.V."/>
            <person name="Lukina A.P."/>
            <person name="Avakyan M.R."/>
            <person name="Kadnikov V."/>
            <person name="Begmatov S."/>
            <person name="Beletsky A.V."/>
            <person name="Mardanov A.V."/>
            <person name="Ravin N.V."/>
        </authorList>
    </citation>
    <scope>NUCLEOTIDE SEQUENCE [LARGE SCALE GENOMIC DNA]</scope>
    <source>
        <strain evidence="11">LN</strain>
    </source>
</reference>
<evidence type="ECO:0000256" key="1">
    <source>
        <dbReference type="ARBA" id="ARBA00005113"/>
    </source>
</evidence>
<evidence type="ECO:0000256" key="3">
    <source>
        <dbReference type="ARBA" id="ARBA00022808"/>
    </source>
</evidence>
<evidence type="ECO:0000313" key="11">
    <source>
        <dbReference type="Proteomes" id="UP001333102"/>
    </source>
</evidence>
<evidence type="ECO:0000256" key="4">
    <source>
        <dbReference type="ARBA" id="ARBA00023239"/>
    </source>
</evidence>
<dbReference type="Gene3D" id="1.10.275.10">
    <property type="entry name" value="Fumarase/aspartase (N-terminal domain)"/>
    <property type="match status" value="1"/>
</dbReference>
<evidence type="ECO:0000256" key="6">
    <source>
        <dbReference type="NCBIfam" id="TIGR01225"/>
    </source>
</evidence>
<dbReference type="EMBL" id="CP141614">
    <property type="protein sequence ID" value="WRP14084.1"/>
    <property type="molecule type" value="Genomic_DNA"/>
</dbReference>
<dbReference type="NCBIfam" id="NF006871">
    <property type="entry name" value="PRK09367.1"/>
    <property type="match status" value="1"/>
</dbReference>
<evidence type="ECO:0000256" key="2">
    <source>
        <dbReference type="ARBA" id="ARBA00012994"/>
    </source>
</evidence>
<dbReference type="Gene3D" id="1.20.200.10">
    <property type="entry name" value="Fumarase/aspartase (Central domain)"/>
    <property type="match status" value="1"/>
</dbReference>
<dbReference type="GO" id="GO:0004397">
    <property type="term" value="F:histidine ammonia-lyase activity"/>
    <property type="evidence" value="ECO:0007669"/>
    <property type="project" value="UniProtKB-EC"/>
</dbReference>
<dbReference type="InterPro" id="IPR005921">
    <property type="entry name" value="HutH"/>
</dbReference>
<organism evidence="10 11">
    <name type="scientific">Geochorda subterranea</name>
    <dbReference type="NCBI Taxonomy" id="3109564"/>
    <lineage>
        <taxon>Bacteria</taxon>
        <taxon>Bacillati</taxon>
        <taxon>Bacillota</taxon>
        <taxon>Limnochordia</taxon>
        <taxon>Limnochordales</taxon>
        <taxon>Geochordaceae</taxon>
        <taxon>Geochorda</taxon>
    </lineage>
</organism>
<evidence type="ECO:0000256" key="9">
    <source>
        <dbReference type="RuleBase" id="RU004480"/>
    </source>
</evidence>
<protein>
    <recommendedName>
        <fullName evidence="2 6">Histidine ammonia-lyase</fullName>
        <ecNumber evidence="2 6">4.3.1.3</ecNumber>
    </recommendedName>
</protein>
<evidence type="ECO:0000256" key="7">
    <source>
        <dbReference type="RuleBase" id="RU003954"/>
    </source>
</evidence>
<keyword evidence="4 7" id="KW-0456">Lyase</keyword>
<keyword evidence="3 8" id="KW-0369">Histidine metabolism</keyword>
<dbReference type="EC" id="4.3.1.3" evidence="2 6"/>
<comment type="pathway">
    <text evidence="1 8">Amino-acid degradation; L-histidine degradation into L-glutamate; N-formimidoyl-L-glutamate from L-histidine: step 1/3.</text>
</comment>
<dbReference type="NCBIfam" id="TIGR01225">
    <property type="entry name" value="hutH"/>
    <property type="match status" value="1"/>
</dbReference>
<dbReference type="InterPro" id="IPR024083">
    <property type="entry name" value="Fumarase/histidase_N"/>
</dbReference>
<dbReference type="InterPro" id="IPR022313">
    <property type="entry name" value="Phe/His_NH3-lyase_AS"/>
</dbReference>
<comment type="subcellular location">
    <subcellularLocation>
        <location evidence="9">Cytoplasm</location>
    </subcellularLocation>
</comment>
<dbReference type="PROSITE" id="PS00488">
    <property type="entry name" value="PAL_HISTIDASE"/>
    <property type="match status" value="1"/>
</dbReference>
<dbReference type="SUPFAM" id="SSF48557">
    <property type="entry name" value="L-aspartase-like"/>
    <property type="match status" value="1"/>
</dbReference>
<name>A0ABZ1BN27_9FIRM</name>
<comment type="catalytic activity">
    <reaction evidence="5 8">
        <text>L-histidine = trans-urocanate + NH4(+)</text>
        <dbReference type="Rhea" id="RHEA:21232"/>
        <dbReference type="ChEBI" id="CHEBI:17771"/>
        <dbReference type="ChEBI" id="CHEBI:28938"/>
        <dbReference type="ChEBI" id="CHEBI:57595"/>
        <dbReference type="EC" id="4.3.1.3"/>
    </reaction>
</comment>
<gene>
    <name evidence="10" type="primary">hutH</name>
    <name evidence="10" type="ORF">VLY81_11730</name>
</gene>
<sequence>MTIARLEAAAGTRVAGRPPGPLPVEIAPEALHRVERARAVVERAAAGQRPVYGINTGFGHLATVRVPTDSVRALQENLGRSHAMGVGPPLSPEEVRAVMVLRLNSLLQGHSGVRRRVVELLAAMINAGILPSIPAWGSVGASGDLVPLAHLALAMMGEGEVLYQGQRIPAAAALARAGLEPLRPEAKEGLALVNGTEMSAAIGALALGRLDRLCVAMDLIAGLTIEALRGSDEPFDRRLSEARPHPHIRTVARNLRARLDGSPRLRRPGEGPVQDAYSLRAAAVVHGAAREVFAWAAGIVATEMGSAVDNPLVFAEDGAIVSGANFHGQPLAVAWDACRIGVATLANISERRVERLVNPHLSGGLPPFLSRRPGIQSGLMMAQYVAAALAAEVRQMAAPASVHTIPTSAGQEDVVSMSAAAARWLREATERLARIAALELVCAAQAAEMDETPLGDAGRALTAWVRERVPSVAEADRSLSHAVDELAQAVMAGEPYRHVRQAAGLELAGFLDESP</sequence>
<evidence type="ECO:0000256" key="8">
    <source>
        <dbReference type="RuleBase" id="RU004479"/>
    </source>
</evidence>
<comment type="similarity">
    <text evidence="7">Belongs to the PAL/histidase family.</text>
</comment>
<evidence type="ECO:0000256" key="5">
    <source>
        <dbReference type="ARBA" id="ARBA00049269"/>
    </source>
</evidence>
<proteinExistence type="inferred from homology"/>
<dbReference type="CDD" id="cd00332">
    <property type="entry name" value="PAL-HAL"/>
    <property type="match status" value="1"/>
</dbReference>
<accession>A0ABZ1BN27</accession>
<dbReference type="PANTHER" id="PTHR10362">
    <property type="entry name" value="HISTIDINE AMMONIA-LYASE"/>
    <property type="match status" value="1"/>
</dbReference>
<dbReference type="RefSeq" id="WP_324668376.1">
    <property type="nucleotide sequence ID" value="NZ_CP141614.1"/>
</dbReference>
<dbReference type="Pfam" id="PF00221">
    <property type="entry name" value="Lyase_aromatic"/>
    <property type="match status" value="1"/>
</dbReference>